<name>A0AAW6DQK9_MEDGN</name>
<dbReference type="Proteomes" id="UP001212160">
    <property type="component" value="Unassembled WGS sequence"/>
</dbReference>
<evidence type="ECO:0000256" key="1">
    <source>
        <dbReference type="SAM" id="MobiDB-lite"/>
    </source>
</evidence>
<organism evidence="2 3">
    <name type="scientific">Mediterraneibacter gnavus</name>
    <name type="common">Ruminococcus gnavus</name>
    <dbReference type="NCBI Taxonomy" id="33038"/>
    <lineage>
        <taxon>Bacteria</taxon>
        <taxon>Bacillati</taxon>
        <taxon>Bacillota</taxon>
        <taxon>Clostridia</taxon>
        <taxon>Lachnospirales</taxon>
        <taxon>Lachnospiraceae</taxon>
        <taxon>Mediterraneibacter</taxon>
    </lineage>
</organism>
<sequence length="253" mass="29846">MSLYVFEDKARKKELKAKDAQKCNKGIRYYCPNPACNAKMFLWSLDGERTAHFQSKGEPGHIEHCPFGSENNFHSTYWKEEDFNADNAIEHLMNGKRTNLSTNKMSPKDKTTDDKSTKAMKPHTIRQIYDMCKAHSCKDSFNNQLIGNILVDNRSMFMYPRGVFGYHLIEAKCKRWFYDNNCIYLVSFTPKEEYEFELRFSDTKLYNEIKNMLYNNREYVIIVAGKWEKSDKFNQFSSKCNCKSQIKVLRQKV</sequence>
<feature type="region of interest" description="Disordered" evidence="1">
    <location>
        <begin position="96"/>
        <end position="117"/>
    </location>
</feature>
<reference evidence="2" key="1">
    <citation type="submission" date="2023-01" db="EMBL/GenBank/DDBJ databases">
        <title>Human gut microbiome strain richness.</title>
        <authorList>
            <person name="Chen-Liaw A."/>
        </authorList>
    </citation>
    <scope>NUCLEOTIDE SEQUENCE</scope>
    <source>
        <strain evidence="2">RTP21484st1_H11_RTP21484_190118</strain>
    </source>
</reference>
<proteinExistence type="predicted"/>
<protein>
    <submittedName>
        <fullName evidence="2">Uncharacterized protein</fullName>
    </submittedName>
</protein>
<dbReference type="AlphaFoldDB" id="A0AAW6DQK9"/>
<evidence type="ECO:0000313" key="3">
    <source>
        <dbReference type="Proteomes" id="UP001212160"/>
    </source>
</evidence>
<dbReference type="RefSeq" id="WP_272108468.1">
    <property type="nucleotide sequence ID" value="NZ_JAQMLA010000153.1"/>
</dbReference>
<comment type="caution">
    <text evidence="2">The sequence shown here is derived from an EMBL/GenBank/DDBJ whole genome shotgun (WGS) entry which is preliminary data.</text>
</comment>
<dbReference type="EMBL" id="JAQMLA010000153">
    <property type="protein sequence ID" value="MDB8688899.1"/>
    <property type="molecule type" value="Genomic_DNA"/>
</dbReference>
<accession>A0AAW6DQK9</accession>
<feature type="compositionally biased region" description="Basic and acidic residues" evidence="1">
    <location>
        <begin position="106"/>
        <end position="117"/>
    </location>
</feature>
<evidence type="ECO:0000313" key="2">
    <source>
        <dbReference type="EMBL" id="MDB8688899.1"/>
    </source>
</evidence>
<gene>
    <name evidence="2" type="ORF">PNW85_20120</name>
</gene>